<protein>
    <submittedName>
        <fullName evidence="1">Uncharacterized protein</fullName>
    </submittedName>
</protein>
<reference evidence="1 2" key="1">
    <citation type="journal article" date="2022" name="Hortic Res">
        <title>A haplotype resolved chromosomal level avocado genome allows analysis of novel avocado genes.</title>
        <authorList>
            <person name="Nath O."/>
            <person name="Fletcher S.J."/>
            <person name="Hayward A."/>
            <person name="Shaw L.M."/>
            <person name="Masouleh A.K."/>
            <person name="Furtado A."/>
            <person name="Henry R.J."/>
            <person name="Mitter N."/>
        </authorList>
    </citation>
    <scope>NUCLEOTIDE SEQUENCE [LARGE SCALE GENOMIC DNA]</scope>
    <source>
        <strain evidence="2">cv. Hass</strain>
    </source>
</reference>
<proteinExistence type="predicted"/>
<dbReference type="Proteomes" id="UP001234297">
    <property type="component" value="Chromosome 1"/>
</dbReference>
<accession>A0ACC2MPZ1</accession>
<sequence>MAPRGRHKKVGLKRIDAAVDALRPLGFSKDIVHKTVNALLKVYDGNWVFIEEGSYKLLIETILEEQEKTGGITVKDQTCAIESEEQKITEPFAAECAKEVTGVGERSTARGLMGLMTETGLQEDISTRDANSARHGLSLERIDSIGPTAICESRIDRIRPSAICESTIVRRDSETVPSHVQPLATPVIRRRKPCYGWISDDDKDEEEDTKAGLVVREKAGTKQCMDMFDLGKGGKRKARWDVKP</sequence>
<name>A0ACC2MPZ1_PERAE</name>
<gene>
    <name evidence="1" type="ORF">MRB53_000496</name>
</gene>
<comment type="caution">
    <text evidence="1">The sequence shown here is derived from an EMBL/GenBank/DDBJ whole genome shotgun (WGS) entry which is preliminary data.</text>
</comment>
<keyword evidence="2" id="KW-1185">Reference proteome</keyword>
<evidence type="ECO:0000313" key="1">
    <source>
        <dbReference type="EMBL" id="KAJ8647473.1"/>
    </source>
</evidence>
<evidence type="ECO:0000313" key="2">
    <source>
        <dbReference type="Proteomes" id="UP001234297"/>
    </source>
</evidence>
<dbReference type="EMBL" id="CM056809">
    <property type="protein sequence ID" value="KAJ8647473.1"/>
    <property type="molecule type" value="Genomic_DNA"/>
</dbReference>
<organism evidence="1 2">
    <name type="scientific">Persea americana</name>
    <name type="common">Avocado</name>
    <dbReference type="NCBI Taxonomy" id="3435"/>
    <lineage>
        <taxon>Eukaryota</taxon>
        <taxon>Viridiplantae</taxon>
        <taxon>Streptophyta</taxon>
        <taxon>Embryophyta</taxon>
        <taxon>Tracheophyta</taxon>
        <taxon>Spermatophyta</taxon>
        <taxon>Magnoliopsida</taxon>
        <taxon>Magnoliidae</taxon>
        <taxon>Laurales</taxon>
        <taxon>Lauraceae</taxon>
        <taxon>Persea</taxon>
    </lineage>
</organism>